<sequence>MSQRELHHSGKQRVVYGAVWSLRNSAAVVDEISISKGDASSKEMTNGSTEYERVTATPKFKRRKVSMVWDFSPGYKRGIASDFGLNRQIKVDQSNQGSGDYEYLVLYVARCVLLPYDSIV</sequence>
<dbReference type="Proteomes" id="UP000828251">
    <property type="component" value="Unassembled WGS sequence"/>
</dbReference>
<evidence type="ECO:0000313" key="1">
    <source>
        <dbReference type="EMBL" id="KAH1046651.1"/>
    </source>
</evidence>
<reference evidence="1 2" key="1">
    <citation type="journal article" date="2021" name="Plant Biotechnol. J.">
        <title>Multi-omics assisted identification of the key and species-specific regulatory components of drought-tolerant mechanisms in Gossypium stocksii.</title>
        <authorList>
            <person name="Yu D."/>
            <person name="Ke L."/>
            <person name="Zhang D."/>
            <person name="Wu Y."/>
            <person name="Sun Y."/>
            <person name="Mei J."/>
            <person name="Sun J."/>
            <person name="Sun Y."/>
        </authorList>
    </citation>
    <scope>NUCLEOTIDE SEQUENCE [LARGE SCALE GENOMIC DNA]</scope>
    <source>
        <strain evidence="2">cv. E1</strain>
        <tissue evidence="1">Leaf</tissue>
    </source>
</reference>
<name>A0A9D3ZKX5_9ROSI</name>
<protein>
    <submittedName>
        <fullName evidence="1">Uncharacterized protein</fullName>
    </submittedName>
</protein>
<accession>A0A9D3ZKX5</accession>
<dbReference type="AlphaFoldDB" id="A0A9D3ZKX5"/>
<organism evidence="1 2">
    <name type="scientific">Gossypium stocksii</name>
    <dbReference type="NCBI Taxonomy" id="47602"/>
    <lineage>
        <taxon>Eukaryota</taxon>
        <taxon>Viridiplantae</taxon>
        <taxon>Streptophyta</taxon>
        <taxon>Embryophyta</taxon>
        <taxon>Tracheophyta</taxon>
        <taxon>Spermatophyta</taxon>
        <taxon>Magnoliopsida</taxon>
        <taxon>eudicotyledons</taxon>
        <taxon>Gunneridae</taxon>
        <taxon>Pentapetalae</taxon>
        <taxon>rosids</taxon>
        <taxon>malvids</taxon>
        <taxon>Malvales</taxon>
        <taxon>Malvaceae</taxon>
        <taxon>Malvoideae</taxon>
        <taxon>Gossypium</taxon>
    </lineage>
</organism>
<keyword evidence="2" id="KW-1185">Reference proteome</keyword>
<proteinExistence type="predicted"/>
<evidence type="ECO:0000313" key="2">
    <source>
        <dbReference type="Proteomes" id="UP000828251"/>
    </source>
</evidence>
<dbReference type="EMBL" id="JAIQCV010000011">
    <property type="protein sequence ID" value="KAH1046651.1"/>
    <property type="molecule type" value="Genomic_DNA"/>
</dbReference>
<gene>
    <name evidence="1" type="ORF">J1N35_037435</name>
</gene>
<comment type="caution">
    <text evidence="1">The sequence shown here is derived from an EMBL/GenBank/DDBJ whole genome shotgun (WGS) entry which is preliminary data.</text>
</comment>